<dbReference type="GO" id="GO:0004747">
    <property type="term" value="F:ribokinase activity"/>
    <property type="evidence" value="ECO:0007669"/>
    <property type="project" value="UniProtKB-EC"/>
</dbReference>
<name>A0A376TTX1_ECOLX</name>
<evidence type="ECO:0000313" key="7">
    <source>
        <dbReference type="Proteomes" id="UP000254405"/>
    </source>
</evidence>
<dbReference type="AlphaFoldDB" id="A0A376TTX1"/>
<evidence type="ECO:0000256" key="3">
    <source>
        <dbReference type="ARBA" id="ARBA00022777"/>
    </source>
</evidence>
<feature type="domain" description="Carbohydrate kinase PfkB" evidence="5">
    <location>
        <begin position="5"/>
        <end position="288"/>
    </location>
</feature>
<dbReference type="InterPro" id="IPR002173">
    <property type="entry name" value="Carboh/pur_kinase_PfkB_CS"/>
</dbReference>
<dbReference type="InterPro" id="IPR002139">
    <property type="entry name" value="Ribo/fructo_kinase"/>
</dbReference>
<keyword evidence="3 4" id="KW-0418">Kinase</keyword>
<dbReference type="Gene3D" id="3.40.1190.20">
    <property type="match status" value="1"/>
</dbReference>
<proteinExistence type="inferred from homology"/>
<organism evidence="6 7">
    <name type="scientific">Escherichia coli</name>
    <dbReference type="NCBI Taxonomy" id="562"/>
    <lineage>
        <taxon>Bacteria</taxon>
        <taxon>Pseudomonadati</taxon>
        <taxon>Pseudomonadota</taxon>
        <taxon>Gammaproteobacteria</taxon>
        <taxon>Enterobacterales</taxon>
        <taxon>Enterobacteriaceae</taxon>
        <taxon>Escherichia</taxon>
    </lineage>
</organism>
<protein>
    <submittedName>
        <fullName evidence="6">Ribokinase</fullName>
        <ecNumber evidence="6">2.7.1.15</ecNumber>
    </submittedName>
</protein>
<evidence type="ECO:0000256" key="4">
    <source>
        <dbReference type="RuleBase" id="RU003704"/>
    </source>
</evidence>
<evidence type="ECO:0000259" key="5">
    <source>
        <dbReference type="Pfam" id="PF00294"/>
    </source>
</evidence>
<evidence type="ECO:0000256" key="2">
    <source>
        <dbReference type="ARBA" id="ARBA00022679"/>
    </source>
</evidence>
<comment type="similarity">
    <text evidence="1 4">Belongs to the carbohydrate kinase PfkB family.</text>
</comment>
<dbReference type="EMBL" id="UGCO01000001">
    <property type="protein sequence ID" value="STI79959.1"/>
    <property type="molecule type" value="Genomic_DNA"/>
</dbReference>
<sequence length="343" mass="37573">MKKFDVAALGSGNIDIFLSIPSLPTRGGKVVGTRLGEQAGGTVANSACAMGQLGLNVVSVSCVGNDHSASIILDGFKKYHVNCDFVQVIPELIANTAIIFIDELGEKTLVYSPGSDHEWDKEKALQAIAQSRYYYTMPADIEKFRMLAEYSRSQMTKVVVDIEPHIIATPEHLARILHLADIAIFNYDGFIRGYATEPDFTLLHDIQDEYQLEAVVVTLDVRGVIAVKGNEQVKIGSYTIPIIDTTGAGDTFNGAFVYSLIKNMPLIEALKFASATAAINITALGARGHLATPSEVNLFLHNTTKIRYIHKGKYHENKTCRYFSGITWLCTTAAGKQFSSLCW</sequence>
<reference evidence="6 7" key="1">
    <citation type="submission" date="2018-06" db="EMBL/GenBank/DDBJ databases">
        <authorList>
            <consortium name="Pathogen Informatics"/>
            <person name="Doyle S."/>
        </authorList>
    </citation>
    <scope>NUCLEOTIDE SEQUENCE [LARGE SCALE GENOMIC DNA]</scope>
    <source>
        <strain evidence="6 7">NCTC8985</strain>
    </source>
</reference>
<dbReference type="PRINTS" id="PR00990">
    <property type="entry name" value="RIBOKINASE"/>
</dbReference>
<dbReference type="EC" id="2.7.1.15" evidence="6"/>
<dbReference type="GO" id="GO:0005829">
    <property type="term" value="C:cytosol"/>
    <property type="evidence" value="ECO:0007669"/>
    <property type="project" value="TreeGrafter"/>
</dbReference>
<keyword evidence="2 4" id="KW-0808">Transferase</keyword>
<dbReference type="SUPFAM" id="SSF53613">
    <property type="entry name" value="Ribokinase-like"/>
    <property type="match status" value="1"/>
</dbReference>
<evidence type="ECO:0000256" key="1">
    <source>
        <dbReference type="ARBA" id="ARBA00010688"/>
    </source>
</evidence>
<dbReference type="Proteomes" id="UP000254405">
    <property type="component" value="Unassembled WGS sequence"/>
</dbReference>
<evidence type="ECO:0000313" key="6">
    <source>
        <dbReference type="EMBL" id="STI79959.1"/>
    </source>
</evidence>
<dbReference type="PROSITE" id="PS00584">
    <property type="entry name" value="PFKB_KINASES_2"/>
    <property type="match status" value="1"/>
</dbReference>
<dbReference type="PANTHER" id="PTHR10584">
    <property type="entry name" value="SUGAR KINASE"/>
    <property type="match status" value="1"/>
</dbReference>
<dbReference type="PANTHER" id="PTHR10584:SF157">
    <property type="entry name" value="SULFOFRUCTOSE KINASE"/>
    <property type="match status" value="1"/>
</dbReference>
<dbReference type="InterPro" id="IPR011611">
    <property type="entry name" value="PfkB_dom"/>
</dbReference>
<dbReference type="InterPro" id="IPR029056">
    <property type="entry name" value="Ribokinase-like"/>
</dbReference>
<dbReference type="Pfam" id="PF00294">
    <property type="entry name" value="PfkB"/>
    <property type="match status" value="1"/>
</dbReference>
<gene>
    <name evidence="6" type="primary">rbsK_3</name>
    <name evidence="6" type="ORF">NCTC8985_05371</name>
</gene>
<accession>A0A376TTX1</accession>